<proteinExistence type="predicted"/>
<sequence length="284" mass="30146">MADPDLSTTTTKDTQVIPQVMAAMIAAQLPKAIRFTPIATVDSTLVGQPGDTITVPRYQYIGDAQDVAEGGAIQYKQLTTGTTTATIKKAGIGVQLTDEAMLSAYGDPKTEAARQIAISIASKVDNDVLATALTAPLTVTADPTSLDVIDAIETAFNDDDNPLNFEDSSPITGTIFMNPDDVSKLRKAAADDWTRASDLGDSILISGTFGELLGWQIVRSRKIKTGQALAVKPGAIKLLMKRAVTAETARDIDHKLTKLNADEHYGVSINDDSKVLVINAASKQ</sequence>
<gene>
    <name evidence="1" type="ORF">IWT25_02162</name>
</gene>
<evidence type="ECO:0000313" key="2">
    <source>
        <dbReference type="Proteomes" id="UP000198414"/>
    </source>
</evidence>
<evidence type="ECO:0000313" key="1">
    <source>
        <dbReference type="EMBL" id="GAX06815.1"/>
    </source>
</evidence>
<dbReference type="SUPFAM" id="SSF56563">
    <property type="entry name" value="Major capsid protein gp5"/>
    <property type="match status" value="1"/>
</dbReference>
<dbReference type="NCBIfam" id="TIGR04387">
    <property type="entry name" value="capsid_maj_N4"/>
    <property type="match status" value="1"/>
</dbReference>
<dbReference type="AlphaFoldDB" id="A0A1Z5IYE7"/>
<dbReference type="OrthoDB" id="2065410at2"/>
<name>A0A1Z5IYE7_9LACO</name>
<accession>A0A1Z5IYE7</accession>
<dbReference type="RefSeq" id="WP_089121758.1">
    <property type="nucleotide sequence ID" value="NZ_BCMI01000027.1"/>
</dbReference>
<dbReference type="Pfam" id="PF25209">
    <property type="entry name" value="Phage_capsid_4"/>
    <property type="match status" value="1"/>
</dbReference>
<dbReference type="EMBL" id="BCMI01000027">
    <property type="protein sequence ID" value="GAX06815.1"/>
    <property type="molecule type" value="Genomic_DNA"/>
</dbReference>
<comment type="caution">
    <text evidence="1">The sequence shown here is derived from an EMBL/GenBank/DDBJ whole genome shotgun (WGS) entry which is preliminary data.</text>
</comment>
<dbReference type="Proteomes" id="UP000198414">
    <property type="component" value="Unassembled WGS sequence"/>
</dbReference>
<organism evidence="1 2">
    <name type="scientific">Secundilactobacillus pentosiphilus</name>
    <dbReference type="NCBI Taxonomy" id="1714682"/>
    <lineage>
        <taxon>Bacteria</taxon>
        <taxon>Bacillati</taxon>
        <taxon>Bacillota</taxon>
        <taxon>Bacilli</taxon>
        <taxon>Lactobacillales</taxon>
        <taxon>Lactobacillaceae</taxon>
        <taxon>Secundilactobacillus</taxon>
    </lineage>
</organism>
<reference evidence="1 2" key="1">
    <citation type="submission" date="2015-11" db="EMBL/GenBank/DDBJ databases">
        <title>Draft genome sequences of new species of the genus Lactobacillus isolated from orchardgrass silage.</title>
        <authorList>
            <person name="Tohno M."/>
            <person name="Tanizawa Y."/>
            <person name="Arita M."/>
        </authorList>
    </citation>
    <scope>NUCLEOTIDE SEQUENCE [LARGE SCALE GENOMIC DNA]</scope>
    <source>
        <strain evidence="1 2">IWT25</strain>
    </source>
</reference>
<protein>
    <submittedName>
        <fullName evidence="1">Head protein</fullName>
    </submittedName>
</protein>